<dbReference type="GO" id="GO:0003824">
    <property type="term" value="F:catalytic activity"/>
    <property type="evidence" value="ECO:0007669"/>
    <property type="project" value="InterPro"/>
</dbReference>
<keyword evidence="3" id="KW-1185">Reference proteome</keyword>
<dbReference type="AlphaFoldDB" id="A0A5J5L177"/>
<dbReference type="RefSeq" id="WP_158033127.1">
    <property type="nucleotide sequence ID" value="NZ_ML708613.1"/>
</dbReference>
<evidence type="ECO:0000313" key="3">
    <source>
        <dbReference type="Proteomes" id="UP000325957"/>
    </source>
</evidence>
<gene>
    <name evidence="2" type="ORF">FCK90_04590</name>
</gene>
<dbReference type="Proteomes" id="UP000325957">
    <property type="component" value="Unassembled WGS sequence"/>
</dbReference>
<dbReference type="SUPFAM" id="SSF50800">
    <property type="entry name" value="PK beta-barrel domain-like"/>
    <property type="match status" value="1"/>
</dbReference>
<organism evidence="2 3">
    <name type="scientific">Kocuria coralli</name>
    <dbReference type="NCBI Taxonomy" id="1461025"/>
    <lineage>
        <taxon>Bacteria</taxon>
        <taxon>Bacillati</taxon>
        <taxon>Actinomycetota</taxon>
        <taxon>Actinomycetes</taxon>
        <taxon>Micrococcales</taxon>
        <taxon>Micrococcaceae</taxon>
        <taxon>Kocuria</taxon>
    </lineage>
</organism>
<name>A0A5J5L177_9MICC</name>
<evidence type="ECO:0000259" key="1">
    <source>
        <dbReference type="PROSITE" id="PS51340"/>
    </source>
</evidence>
<protein>
    <recommendedName>
        <fullName evidence="1">MOSC domain-containing protein</fullName>
    </recommendedName>
</protein>
<dbReference type="GO" id="GO:0030151">
    <property type="term" value="F:molybdenum ion binding"/>
    <property type="evidence" value="ECO:0007669"/>
    <property type="project" value="InterPro"/>
</dbReference>
<dbReference type="OrthoDB" id="9793178at2"/>
<sequence length="228" mass="24586">MTPAVERLGLVPVKGLSWNSPDRIEVQAGGVTGDRLWSPVTSDLRCIRATDHPSMVGVGAGSEDLPTVERDVLFQGAEQIVHYYTRRVPARIFGGRLAEHLSEAAGQRLLLARAGEPGSFLWSSPVSVLLRSELPGLPGDVDRYRANVVIDDRDAPLKAVPGSRLVLGEVVLRFERELDRCVVINHHPVTGHRDASLLKRLRPGALLGYGCKVLRAGPLGVGAPATMS</sequence>
<dbReference type="InterPro" id="IPR011037">
    <property type="entry name" value="Pyrv_Knase-like_insert_dom_sf"/>
</dbReference>
<dbReference type="GO" id="GO:0030170">
    <property type="term" value="F:pyridoxal phosphate binding"/>
    <property type="evidence" value="ECO:0007669"/>
    <property type="project" value="InterPro"/>
</dbReference>
<reference evidence="2 3" key="1">
    <citation type="submission" date="2019-05" db="EMBL/GenBank/DDBJ databases">
        <title>Kocuria coralli sp. nov., a novel actinobacterium isolated from coral reef seawater.</title>
        <authorList>
            <person name="Li J."/>
        </authorList>
    </citation>
    <scope>NUCLEOTIDE SEQUENCE [LARGE SCALE GENOMIC DNA]</scope>
    <source>
        <strain evidence="2 3">SCSIO 13007</strain>
    </source>
</reference>
<dbReference type="PROSITE" id="PS51340">
    <property type="entry name" value="MOSC"/>
    <property type="match status" value="1"/>
</dbReference>
<proteinExistence type="predicted"/>
<evidence type="ECO:0000313" key="2">
    <source>
        <dbReference type="EMBL" id="KAA9394816.1"/>
    </source>
</evidence>
<feature type="domain" description="MOSC" evidence="1">
    <location>
        <begin position="53"/>
        <end position="228"/>
    </location>
</feature>
<accession>A0A5J5L177</accession>
<comment type="caution">
    <text evidence="2">The sequence shown here is derived from an EMBL/GenBank/DDBJ whole genome shotgun (WGS) entry which is preliminary data.</text>
</comment>
<dbReference type="Pfam" id="PF03473">
    <property type="entry name" value="MOSC"/>
    <property type="match status" value="1"/>
</dbReference>
<dbReference type="InterPro" id="IPR005302">
    <property type="entry name" value="MoCF_Sase_C"/>
</dbReference>
<dbReference type="EMBL" id="SZWF01000004">
    <property type="protein sequence ID" value="KAA9394816.1"/>
    <property type="molecule type" value="Genomic_DNA"/>
</dbReference>